<keyword evidence="2 7" id="KW-0812">Transmembrane</keyword>
<evidence type="ECO:0000313" key="8">
    <source>
        <dbReference type="EMBL" id="ADH86409.1"/>
    </source>
</evidence>
<dbReference type="GO" id="GO:0005886">
    <property type="term" value="C:plasma membrane"/>
    <property type="evidence" value="ECO:0007669"/>
    <property type="project" value="UniProtKB-SubCell"/>
</dbReference>
<dbReference type="NCBIfam" id="TIGR03500">
    <property type="entry name" value="FliO_TIGR"/>
    <property type="match status" value="1"/>
</dbReference>
<keyword evidence="4 7" id="KW-0472">Membrane</keyword>
<dbReference type="InterPro" id="IPR052205">
    <property type="entry name" value="FliO/MopB"/>
</dbReference>
<protein>
    <recommendedName>
        <fullName evidence="7">Flagellar protein</fullName>
    </recommendedName>
</protein>
<dbReference type="PANTHER" id="PTHR38766">
    <property type="entry name" value="FLAGELLAR PROTEIN FLIO"/>
    <property type="match status" value="1"/>
</dbReference>
<keyword evidence="8" id="KW-0969">Cilium</keyword>
<accession>D6Z4D4</accession>
<proteinExistence type="inferred from homology"/>
<dbReference type="InterPro" id="IPR022781">
    <property type="entry name" value="Flagellar_biosynth_FliO"/>
</dbReference>
<evidence type="ECO:0000256" key="7">
    <source>
        <dbReference type="RuleBase" id="RU362064"/>
    </source>
</evidence>
<evidence type="ECO:0000313" key="9">
    <source>
        <dbReference type="Proteomes" id="UP000001508"/>
    </source>
</evidence>
<comment type="similarity">
    <text evidence="6 7">Belongs to the FliO/MopB family.</text>
</comment>
<organism evidence="8 9">
    <name type="scientific">Desulfurivibrio alkaliphilus (strain DSM 19089 / UNIQEM U267 / AHT2)</name>
    <dbReference type="NCBI Taxonomy" id="589865"/>
    <lineage>
        <taxon>Bacteria</taxon>
        <taxon>Pseudomonadati</taxon>
        <taxon>Thermodesulfobacteriota</taxon>
        <taxon>Desulfobulbia</taxon>
        <taxon>Desulfobulbales</taxon>
        <taxon>Desulfobulbaceae</taxon>
        <taxon>Desulfurivibrio</taxon>
    </lineage>
</organism>
<evidence type="ECO:0000256" key="5">
    <source>
        <dbReference type="ARBA" id="ARBA00023143"/>
    </source>
</evidence>
<dbReference type="STRING" id="589865.DaAHT2_1717"/>
<keyword evidence="5 7" id="KW-0975">Bacterial flagellum</keyword>
<reference evidence="9" key="1">
    <citation type="submission" date="2010-02" db="EMBL/GenBank/DDBJ databases">
        <title>Complete sequence of Desulfurivibrio alkaliphilus AHT2.</title>
        <authorList>
            <consortium name="US DOE Joint Genome Institute"/>
            <person name="Pitluck S."/>
            <person name="Chertkov O."/>
            <person name="Detter J.C."/>
            <person name="Han C."/>
            <person name="Tapia R."/>
            <person name="Larimer F."/>
            <person name="Land M."/>
            <person name="Hauser L."/>
            <person name="Kyrpides N."/>
            <person name="Mikhailova N."/>
            <person name="Sorokin D.Y."/>
            <person name="Muyzer G."/>
            <person name="Woyke T."/>
        </authorList>
    </citation>
    <scope>NUCLEOTIDE SEQUENCE [LARGE SCALE GENOMIC DNA]</scope>
    <source>
        <strain evidence="9">DSM 19089 / UNIQEM U267 / AHT2</strain>
    </source>
</reference>
<evidence type="ECO:0000256" key="6">
    <source>
        <dbReference type="ARBA" id="ARBA00037937"/>
    </source>
</evidence>
<dbReference type="GO" id="GO:0009425">
    <property type="term" value="C:bacterial-type flagellum basal body"/>
    <property type="evidence" value="ECO:0007669"/>
    <property type="project" value="UniProtKB-SubCell"/>
</dbReference>
<keyword evidence="1 7" id="KW-1003">Cell membrane</keyword>
<keyword evidence="8" id="KW-0966">Cell projection</keyword>
<dbReference type="InParanoid" id="D6Z4D4"/>
<dbReference type="eggNOG" id="COG3190">
    <property type="taxonomic scope" value="Bacteria"/>
</dbReference>
<dbReference type="HOGENOM" id="CLU_1014624_0_0_7"/>
<keyword evidence="3 7" id="KW-1133">Transmembrane helix</keyword>
<dbReference type="GO" id="GO:0044781">
    <property type="term" value="P:bacterial-type flagellum organization"/>
    <property type="evidence" value="ECO:0007669"/>
    <property type="project" value="UniProtKB-UniRule"/>
</dbReference>
<evidence type="ECO:0000256" key="3">
    <source>
        <dbReference type="ARBA" id="ARBA00022989"/>
    </source>
</evidence>
<dbReference type="EMBL" id="CP001940">
    <property type="protein sequence ID" value="ADH86409.1"/>
    <property type="molecule type" value="Genomic_DNA"/>
</dbReference>
<dbReference type="PANTHER" id="PTHR38766:SF1">
    <property type="entry name" value="FLAGELLAR PROTEIN FLIO"/>
    <property type="match status" value="1"/>
</dbReference>
<dbReference type="AlphaFoldDB" id="D6Z4D4"/>
<dbReference type="KEGG" id="dak:DaAHT2_1717"/>
<evidence type="ECO:0000256" key="4">
    <source>
        <dbReference type="ARBA" id="ARBA00023136"/>
    </source>
</evidence>
<evidence type="ECO:0000256" key="2">
    <source>
        <dbReference type="ARBA" id="ARBA00022692"/>
    </source>
</evidence>
<feature type="transmembrane region" description="Helical" evidence="7">
    <location>
        <begin position="69"/>
        <end position="88"/>
    </location>
</feature>
<sequence>MPNHRTSIKPLFVSEQPHRIFGRSARLTYRGYAAPGYLPEPAARLFAYGPLCWQVSTPGERLQLRRRPLWSTLPLLLLYVLLVMLWPAPVVAAGDTGATALMAPKAEQEATVADQPQKLPAAATANDQPQPVADDPWAADYYQHQEGEVFSPTMSLLKAFGVLLLMIGLMLFVAALLKRLGFGQGGFRGQGELIRVIETRSVGPKKYLAVVEVGGEFLLLGIGDQQINLLTRLENDELIRQSQATGAGGPGSSGPGGFAGLLAGALKQRRERKD</sequence>
<comment type="subcellular location">
    <subcellularLocation>
        <location evidence="7">Cell membrane</location>
    </subcellularLocation>
    <subcellularLocation>
        <location evidence="7">Bacterial flagellum basal body</location>
    </subcellularLocation>
</comment>
<dbReference type="Pfam" id="PF04347">
    <property type="entry name" value="FliO"/>
    <property type="match status" value="1"/>
</dbReference>
<name>D6Z4D4_DESAT</name>
<evidence type="ECO:0000256" key="1">
    <source>
        <dbReference type="ARBA" id="ARBA00022475"/>
    </source>
</evidence>
<gene>
    <name evidence="8" type="ordered locus">DaAHT2_1717</name>
</gene>
<dbReference type="Proteomes" id="UP000001508">
    <property type="component" value="Chromosome"/>
</dbReference>
<keyword evidence="9" id="KW-1185">Reference proteome</keyword>
<feature type="transmembrane region" description="Helical" evidence="7">
    <location>
        <begin position="156"/>
        <end position="177"/>
    </location>
</feature>
<keyword evidence="8" id="KW-0282">Flagellum</keyword>